<dbReference type="KEGG" id="rbg:BG454_00705"/>
<dbReference type="GO" id="GO:0005829">
    <property type="term" value="C:cytosol"/>
    <property type="evidence" value="ECO:0007669"/>
    <property type="project" value="TreeGrafter"/>
</dbReference>
<evidence type="ECO:0000256" key="1">
    <source>
        <dbReference type="ARBA" id="ARBA00004751"/>
    </source>
</evidence>
<dbReference type="InterPro" id="IPR016142">
    <property type="entry name" value="Citrate_synth-like_lrg_a-sub"/>
</dbReference>
<evidence type="ECO:0000313" key="6">
    <source>
        <dbReference type="Proteomes" id="UP000228948"/>
    </source>
</evidence>
<comment type="similarity">
    <text evidence="2">Belongs to the citrate synthase family.</text>
</comment>
<dbReference type="GO" id="GO:0016829">
    <property type="term" value="F:lyase activity"/>
    <property type="evidence" value="ECO:0007669"/>
    <property type="project" value="UniProtKB-KW"/>
</dbReference>
<dbReference type="AlphaFoldDB" id="A0A2K8K4Z5"/>
<dbReference type="OrthoDB" id="9759263at2"/>
<keyword evidence="5" id="KW-0456">Lyase</keyword>
<evidence type="ECO:0000256" key="4">
    <source>
        <dbReference type="ARBA" id="ARBA00022679"/>
    </source>
</evidence>
<dbReference type="InterPro" id="IPR016143">
    <property type="entry name" value="Citrate_synth-like_sm_a-sub"/>
</dbReference>
<dbReference type="EC" id="2.3.3.16" evidence="3"/>
<name>A0A2K8K4Z5_9RHOB</name>
<protein>
    <recommendedName>
        <fullName evidence="3">citrate synthase (unknown stereospecificity)</fullName>
        <ecNumber evidence="3">2.3.3.16</ecNumber>
    </recommendedName>
</protein>
<evidence type="ECO:0000256" key="3">
    <source>
        <dbReference type="ARBA" id="ARBA00012972"/>
    </source>
</evidence>
<dbReference type="Gene3D" id="1.10.230.10">
    <property type="entry name" value="Cytochrome P450-Terp, domain 2"/>
    <property type="match status" value="1"/>
</dbReference>
<dbReference type="InterPro" id="IPR036969">
    <property type="entry name" value="Citrate_synthase_sf"/>
</dbReference>
<gene>
    <name evidence="5" type="ORF">BG454_00705</name>
</gene>
<dbReference type="CDD" id="cd06100">
    <property type="entry name" value="CCL_ACL-C"/>
    <property type="match status" value="1"/>
</dbReference>
<sequence length="264" mass="27539">MMIGKAGAARTSICTADAASITVRGHDLCDDLMGHRSFTDFFFLSVAGHLPTEQQRFFLDVLLISIAEHGLTPNAQAARMTYAAGPDSLQGALAAGILGCGTVILGAAELAGGLLVKAKARVDAGEDIDAVARDIAMTTRQAGGKLAGFGHPLHRPKDPRTERIMTLARDQGVSATHCALASAISTAADTAWGKPLTMNVSMGIAAVLLDLDFPASMIKAIPLLARTAGLLGHLAEEQRYPIGFLMAAKAEEAITYFPEQEAGA</sequence>
<dbReference type="GO" id="GO:0036440">
    <property type="term" value="F:citrate synthase activity"/>
    <property type="evidence" value="ECO:0007669"/>
    <property type="project" value="UniProtKB-EC"/>
</dbReference>
<proteinExistence type="inferred from homology"/>
<dbReference type="Gene3D" id="1.10.580.10">
    <property type="entry name" value="Citrate Synthase, domain 1"/>
    <property type="match status" value="1"/>
</dbReference>
<dbReference type="UniPathway" id="UPA00223">
    <property type="reaction ID" value="UER00717"/>
</dbReference>
<dbReference type="GO" id="GO:0006099">
    <property type="term" value="P:tricarboxylic acid cycle"/>
    <property type="evidence" value="ECO:0007669"/>
    <property type="project" value="UniProtKB-UniPathway"/>
</dbReference>
<evidence type="ECO:0000313" key="5">
    <source>
        <dbReference type="EMBL" id="ATX64534.1"/>
    </source>
</evidence>
<dbReference type="STRING" id="441209.GCA_001870665_00201"/>
<reference evidence="5 6" key="1">
    <citation type="submission" date="2017-11" db="EMBL/GenBank/DDBJ databases">
        <title>Revised Sequence and Annotation of the Rhodobaca barguzinensis strain alga05 Genome.</title>
        <authorList>
            <person name="Kopejtka K."/>
            <person name="Tomasch J.M."/>
            <person name="Bunk B."/>
            <person name="Koblizek M."/>
        </authorList>
    </citation>
    <scope>NUCLEOTIDE SEQUENCE [LARGE SCALE GENOMIC DNA]</scope>
    <source>
        <strain evidence="6">alga05</strain>
    </source>
</reference>
<dbReference type="EMBL" id="CP024899">
    <property type="protein sequence ID" value="ATX64534.1"/>
    <property type="molecule type" value="Genomic_DNA"/>
</dbReference>
<dbReference type="PANTHER" id="PTHR11739">
    <property type="entry name" value="CITRATE SYNTHASE"/>
    <property type="match status" value="1"/>
</dbReference>
<dbReference type="GO" id="GO:0005975">
    <property type="term" value="P:carbohydrate metabolic process"/>
    <property type="evidence" value="ECO:0007669"/>
    <property type="project" value="TreeGrafter"/>
</dbReference>
<dbReference type="NCBIfam" id="NF004868">
    <property type="entry name" value="PRK06224.1-5"/>
    <property type="match status" value="1"/>
</dbReference>
<organism evidence="5 6">
    <name type="scientific">Roseinatronobacter bogoriensis subsp. barguzinensis</name>
    <dbReference type="NCBI Taxonomy" id="441209"/>
    <lineage>
        <taxon>Bacteria</taxon>
        <taxon>Pseudomonadati</taxon>
        <taxon>Pseudomonadota</taxon>
        <taxon>Alphaproteobacteria</taxon>
        <taxon>Rhodobacterales</taxon>
        <taxon>Paracoccaceae</taxon>
        <taxon>Roseinatronobacter</taxon>
    </lineage>
</organism>
<dbReference type="Proteomes" id="UP000228948">
    <property type="component" value="Chromosome"/>
</dbReference>
<dbReference type="Pfam" id="PF00285">
    <property type="entry name" value="Citrate_synt"/>
    <property type="match status" value="1"/>
</dbReference>
<keyword evidence="4" id="KW-0808">Transferase</keyword>
<dbReference type="SUPFAM" id="SSF48256">
    <property type="entry name" value="Citrate synthase"/>
    <property type="match status" value="1"/>
</dbReference>
<comment type="pathway">
    <text evidence="1">Carbohydrate metabolism; tricarboxylic acid cycle; isocitrate from oxaloacetate: step 1/2.</text>
</comment>
<accession>A0A2K8K4Z5</accession>
<keyword evidence="6" id="KW-1185">Reference proteome</keyword>
<dbReference type="PANTHER" id="PTHR11739:SF4">
    <property type="entry name" value="CITRATE SYNTHASE, PEROXISOMAL"/>
    <property type="match status" value="1"/>
</dbReference>
<evidence type="ECO:0000256" key="2">
    <source>
        <dbReference type="ARBA" id="ARBA00010566"/>
    </source>
</evidence>
<dbReference type="InterPro" id="IPR002020">
    <property type="entry name" value="Citrate_synthase"/>
</dbReference>
<dbReference type="RefSeq" id="WP_071479417.1">
    <property type="nucleotide sequence ID" value="NZ_CP024899.1"/>
</dbReference>